<dbReference type="Proteomes" id="UP000789375">
    <property type="component" value="Unassembled WGS sequence"/>
</dbReference>
<evidence type="ECO:0000259" key="2">
    <source>
        <dbReference type="PROSITE" id="PS50968"/>
    </source>
</evidence>
<dbReference type="InterPro" id="IPR050856">
    <property type="entry name" value="Biotin_carboxylase_complex"/>
</dbReference>
<dbReference type="EMBL" id="CAJVPP010009459">
    <property type="protein sequence ID" value="CAG8704851.1"/>
    <property type="molecule type" value="Genomic_DNA"/>
</dbReference>
<evidence type="ECO:0000313" key="4">
    <source>
        <dbReference type="Proteomes" id="UP000789375"/>
    </source>
</evidence>
<proteinExistence type="predicted"/>
<dbReference type="Gene3D" id="3.30.700.40">
    <property type="match status" value="1"/>
</dbReference>
<protein>
    <submittedName>
        <fullName evidence="3">6911_t:CDS:1</fullName>
    </submittedName>
</protein>
<sequence length="235" mass="27065">KHSDTLFAIKKETPSHVIIQASLFMILSELQNTIKETAESFDPFSPWTSLRHARLNTDHVQTIIFRDHNDDDISVKIKFNYDNSFDVTIIRGASHLIVKRVLSSWNEVEQQIIVEVENHRIKSRVVLDKNSYQVIIFDNEEGKMVLEVPELIQVKTKSADATGFIRTPMPCKISQVLVKPGQIVEKGTPLIVLEAMKMEHWIRSPFSGTIDKIFYNVNEFAKENRDLIYIISENV</sequence>
<gene>
    <name evidence="3" type="ORF">FMOSSE_LOCUS13990</name>
</gene>
<reference evidence="3" key="1">
    <citation type="submission" date="2021-06" db="EMBL/GenBank/DDBJ databases">
        <authorList>
            <person name="Kallberg Y."/>
            <person name="Tangrot J."/>
            <person name="Rosling A."/>
        </authorList>
    </citation>
    <scope>NUCLEOTIDE SEQUENCE</scope>
    <source>
        <strain evidence="3">87-6 pot B 2015</strain>
    </source>
</reference>
<dbReference type="Pfam" id="PF00364">
    <property type="entry name" value="Biotin_lipoyl"/>
    <property type="match status" value="1"/>
</dbReference>
<dbReference type="AlphaFoldDB" id="A0A9N9HT51"/>
<keyword evidence="4" id="KW-1185">Reference proteome</keyword>
<keyword evidence="1" id="KW-0092">Biotin</keyword>
<dbReference type="Gene3D" id="2.40.50.100">
    <property type="match status" value="1"/>
</dbReference>
<feature type="non-terminal residue" evidence="3">
    <location>
        <position position="235"/>
    </location>
</feature>
<dbReference type="PANTHER" id="PTHR18866">
    <property type="entry name" value="CARBOXYLASE:PYRUVATE/ACETYL-COA/PROPIONYL-COA CARBOXYLASE"/>
    <property type="match status" value="1"/>
</dbReference>
<dbReference type="PROSITE" id="PS00188">
    <property type="entry name" value="BIOTIN"/>
    <property type="match status" value="1"/>
</dbReference>
<dbReference type="InterPro" id="IPR000089">
    <property type="entry name" value="Biotin_lipoyl"/>
</dbReference>
<dbReference type="InterPro" id="IPR001882">
    <property type="entry name" value="Biotin_BS"/>
</dbReference>
<name>A0A9N9HT51_FUNMO</name>
<evidence type="ECO:0000313" key="3">
    <source>
        <dbReference type="EMBL" id="CAG8704851.1"/>
    </source>
</evidence>
<dbReference type="CDD" id="cd06850">
    <property type="entry name" value="biotinyl_domain"/>
    <property type="match status" value="1"/>
</dbReference>
<comment type="caution">
    <text evidence="3">The sequence shown here is derived from an EMBL/GenBank/DDBJ whole genome shotgun (WGS) entry which is preliminary data.</text>
</comment>
<dbReference type="GO" id="GO:0005739">
    <property type="term" value="C:mitochondrion"/>
    <property type="evidence" value="ECO:0007669"/>
    <property type="project" value="TreeGrafter"/>
</dbReference>
<dbReference type="GO" id="GO:0004485">
    <property type="term" value="F:methylcrotonoyl-CoA carboxylase activity"/>
    <property type="evidence" value="ECO:0007669"/>
    <property type="project" value="TreeGrafter"/>
</dbReference>
<dbReference type="PANTHER" id="PTHR18866:SF33">
    <property type="entry name" value="METHYLCROTONOYL-COA CARBOXYLASE SUBUNIT ALPHA, MITOCHONDRIAL-RELATED"/>
    <property type="match status" value="1"/>
</dbReference>
<accession>A0A9N9HT51</accession>
<evidence type="ECO:0000256" key="1">
    <source>
        <dbReference type="ARBA" id="ARBA00023267"/>
    </source>
</evidence>
<dbReference type="PROSITE" id="PS50968">
    <property type="entry name" value="BIOTINYL_LIPOYL"/>
    <property type="match status" value="1"/>
</dbReference>
<dbReference type="InterPro" id="IPR011053">
    <property type="entry name" value="Single_hybrid_motif"/>
</dbReference>
<feature type="domain" description="Lipoyl-binding" evidence="2">
    <location>
        <begin position="156"/>
        <end position="232"/>
    </location>
</feature>
<dbReference type="SUPFAM" id="SSF51230">
    <property type="entry name" value="Single hybrid motif"/>
    <property type="match status" value="1"/>
</dbReference>
<organism evidence="3 4">
    <name type="scientific">Funneliformis mosseae</name>
    <name type="common">Endomycorrhizal fungus</name>
    <name type="synonym">Glomus mosseae</name>
    <dbReference type="NCBI Taxonomy" id="27381"/>
    <lineage>
        <taxon>Eukaryota</taxon>
        <taxon>Fungi</taxon>
        <taxon>Fungi incertae sedis</taxon>
        <taxon>Mucoromycota</taxon>
        <taxon>Glomeromycotina</taxon>
        <taxon>Glomeromycetes</taxon>
        <taxon>Glomerales</taxon>
        <taxon>Glomeraceae</taxon>
        <taxon>Funneliformis</taxon>
    </lineage>
</organism>